<comment type="subunit">
    <text evidence="7">Homodimer.</text>
</comment>
<comment type="pathway">
    <text evidence="2 7 8">Pyrimidine metabolism; UMP biosynthesis via de novo pathway; UMP from orotate: step 2/2.</text>
</comment>
<evidence type="ECO:0000259" key="9">
    <source>
        <dbReference type="SMART" id="SM00934"/>
    </source>
</evidence>
<dbReference type="RefSeq" id="WP_346783498.1">
    <property type="nucleotide sequence ID" value="NZ_JBDLBR010000001.1"/>
</dbReference>
<feature type="binding site" evidence="7">
    <location>
        <position position="205"/>
    </location>
    <ligand>
        <name>substrate</name>
    </ligand>
</feature>
<dbReference type="NCBIfam" id="NF001273">
    <property type="entry name" value="PRK00230.1"/>
    <property type="match status" value="1"/>
</dbReference>
<feature type="binding site" evidence="7">
    <location>
        <begin position="60"/>
        <end position="69"/>
    </location>
    <ligand>
        <name>substrate</name>
    </ligand>
</feature>
<feature type="binding site" evidence="7">
    <location>
        <position position="185"/>
    </location>
    <ligand>
        <name>substrate</name>
    </ligand>
</feature>
<dbReference type="CDD" id="cd04725">
    <property type="entry name" value="OMP_decarboxylase_like"/>
    <property type="match status" value="1"/>
</dbReference>
<dbReference type="NCBIfam" id="TIGR01740">
    <property type="entry name" value="pyrF"/>
    <property type="match status" value="1"/>
</dbReference>
<comment type="catalytic activity">
    <reaction evidence="6 7 8">
        <text>orotidine 5'-phosphate + H(+) = UMP + CO2</text>
        <dbReference type="Rhea" id="RHEA:11596"/>
        <dbReference type="ChEBI" id="CHEBI:15378"/>
        <dbReference type="ChEBI" id="CHEBI:16526"/>
        <dbReference type="ChEBI" id="CHEBI:57538"/>
        <dbReference type="ChEBI" id="CHEBI:57865"/>
        <dbReference type="EC" id="4.1.1.23"/>
    </reaction>
</comment>
<evidence type="ECO:0000256" key="3">
    <source>
        <dbReference type="ARBA" id="ARBA00022793"/>
    </source>
</evidence>
<dbReference type="SUPFAM" id="SSF51366">
    <property type="entry name" value="Ribulose-phoshate binding barrel"/>
    <property type="match status" value="1"/>
</dbReference>
<dbReference type="Pfam" id="PF00215">
    <property type="entry name" value="OMPdecase"/>
    <property type="match status" value="1"/>
</dbReference>
<dbReference type="EC" id="4.1.1.23" evidence="7"/>
<evidence type="ECO:0000256" key="4">
    <source>
        <dbReference type="ARBA" id="ARBA00022975"/>
    </source>
</evidence>
<feature type="binding site" evidence="7">
    <location>
        <position position="176"/>
    </location>
    <ligand>
        <name>substrate</name>
    </ligand>
</feature>
<gene>
    <name evidence="7 10" type="primary">pyrF</name>
    <name evidence="10" type="ORF">ABDJ38_02495</name>
</gene>
<dbReference type="PANTHER" id="PTHR32119">
    <property type="entry name" value="OROTIDINE 5'-PHOSPHATE DECARBOXYLASE"/>
    <property type="match status" value="1"/>
</dbReference>
<feature type="active site" description="Proton donor" evidence="7">
    <location>
        <position position="62"/>
    </location>
</feature>
<dbReference type="GO" id="GO:0004590">
    <property type="term" value="F:orotidine-5'-phosphate decarboxylase activity"/>
    <property type="evidence" value="ECO:0007669"/>
    <property type="project" value="UniProtKB-EC"/>
</dbReference>
<dbReference type="InterPro" id="IPR014732">
    <property type="entry name" value="OMPdecase"/>
</dbReference>
<name>A0ABV0CT44_9SPHN</name>
<feature type="binding site" evidence="7">
    <location>
        <position position="206"/>
    </location>
    <ligand>
        <name>substrate</name>
    </ligand>
</feature>
<feature type="binding site" evidence="7">
    <location>
        <position position="32"/>
    </location>
    <ligand>
        <name>substrate</name>
    </ligand>
</feature>
<evidence type="ECO:0000256" key="8">
    <source>
        <dbReference type="RuleBase" id="RU000512"/>
    </source>
</evidence>
<dbReference type="Gene3D" id="3.20.20.70">
    <property type="entry name" value="Aldolase class I"/>
    <property type="match status" value="1"/>
</dbReference>
<keyword evidence="4 7" id="KW-0665">Pyrimidine biosynthesis</keyword>
<sequence>MSNPVYLALDMPQLDAAKDLLSKVRSHIGGVKLGMEFFYAHGHHGVMEVAHASGLPIFLDLKLHDIPNTVAGAMQSIHVLEPAIVTVHASGGRAMMEDAKAAAGENCKVVAVTMLTSLDENDLARTGVAGTPHDHVMRLAELAESAGLDGIVCSGQEVGAVHKQWKHGFFVVPGLRPAGSAGGDQKRTVTPRKARDDGASVLVIGRPISKAADPLAAAREIEATL</sequence>
<comment type="function">
    <text evidence="1 7">Catalyzes the decarboxylation of orotidine 5'-monophosphate (OMP) to uridine 5'-monophosphate (UMP).</text>
</comment>
<feature type="binding site" evidence="7">
    <location>
        <position position="10"/>
    </location>
    <ligand>
        <name>substrate</name>
    </ligand>
</feature>
<dbReference type="InterPro" id="IPR018089">
    <property type="entry name" value="OMPdecase_AS"/>
</dbReference>
<comment type="caution">
    <text evidence="10">The sequence shown here is derived from an EMBL/GenBank/DDBJ whole genome shotgun (WGS) entry which is preliminary data.</text>
</comment>
<accession>A0ABV0CT44</accession>
<dbReference type="InterPro" id="IPR001754">
    <property type="entry name" value="OMPdeCOase_dom"/>
</dbReference>
<evidence type="ECO:0000256" key="2">
    <source>
        <dbReference type="ARBA" id="ARBA00004861"/>
    </source>
</evidence>
<evidence type="ECO:0000256" key="7">
    <source>
        <dbReference type="HAMAP-Rule" id="MF_01200"/>
    </source>
</evidence>
<proteinExistence type="inferred from homology"/>
<keyword evidence="5 7" id="KW-0456">Lyase</keyword>
<dbReference type="InterPro" id="IPR013785">
    <property type="entry name" value="Aldolase_TIM"/>
</dbReference>
<dbReference type="EMBL" id="JBDLBR010000001">
    <property type="protein sequence ID" value="MEN7536040.1"/>
    <property type="molecule type" value="Genomic_DNA"/>
</dbReference>
<keyword evidence="3 7" id="KW-0210">Decarboxylase</keyword>
<evidence type="ECO:0000256" key="6">
    <source>
        <dbReference type="ARBA" id="ARBA00049157"/>
    </source>
</evidence>
<evidence type="ECO:0000256" key="5">
    <source>
        <dbReference type="ARBA" id="ARBA00023239"/>
    </source>
</evidence>
<dbReference type="PROSITE" id="PS00156">
    <property type="entry name" value="OMPDECASE"/>
    <property type="match status" value="1"/>
</dbReference>
<dbReference type="PANTHER" id="PTHR32119:SF2">
    <property type="entry name" value="OROTIDINE 5'-PHOSPHATE DECARBOXYLASE"/>
    <property type="match status" value="1"/>
</dbReference>
<evidence type="ECO:0000256" key="1">
    <source>
        <dbReference type="ARBA" id="ARBA00002356"/>
    </source>
</evidence>
<dbReference type="SMART" id="SM00934">
    <property type="entry name" value="OMPdecase"/>
    <property type="match status" value="1"/>
</dbReference>
<reference evidence="10 11" key="1">
    <citation type="submission" date="2024-05" db="EMBL/GenBank/DDBJ databases">
        <authorList>
            <person name="Park S."/>
        </authorList>
    </citation>
    <scope>NUCLEOTIDE SEQUENCE [LARGE SCALE GENOMIC DNA]</scope>
    <source>
        <strain evidence="10 11">DGU5</strain>
    </source>
</reference>
<evidence type="ECO:0000313" key="10">
    <source>
        <dbReference type="EMBL" id="MEN7536040.1"/>
    </source>
</evidence>
<feature type="binding site" evidence="7">
    <location>
        <position position="116"/>
    </location>
    <ligand>
        <name>substrate</name>
    </ligand>
</feature>
<dbReference type="InterPro" id="IPR011060">
    <property type="entry name" value="RibuloseP-bd_barrel"/>
</dbReference>
<protein>
    <recommendedName>
        <fullName evidence="7">Orotidine 5'-phosphate decarboxylase</fullName>
        <ecNumber evidence="7">4.1.1.23</ecNumber>
    </recommendedName>
    <alternativeName>
        <fullName evidence="7">OMP decarboxylase</fullName>
        <shortName evidence="7">OMPDCase</shortName>
        <shortName evidence="7">OMPdecase</shortName>
    </alternativeName>
</protein>
<feature type="domain" description="Orotidine 5'-phosphate decarboxylase" evidence="9">
    <location>
        <begin position="4"/>
        <end position="221"/>
    </location>
</feature>
<organism evidence="10 11">
    <name type="scientific">Aurantiacibacter flavus</name>
    <dbReference type="NCBI Taxonomy" id="3145232"/>
    <lineage>
        <taxon>Bacteria</taxon>
        <taxon>Pseudomonadati</taxon>
        <taxon>Pseudomonadota</taxon>
        <taxon>Alphaproteobacteria</taxon>
        <taxon>Sphingomonadales</taxon>
        <taxon>Erythrobacteraceae</taxon>
        <taxon>Aurantiacibacter</taxon>
    </lineage>
</organism>
<dbReference type="InterPro" id="IPR047596">
    <property type="entry name" value="OMPdecase_bac"/>
</dbReference>
<comment type="similarity">
    <text evidence="7">Belongs to the OMP decarboxylase family. Type 1 subfamily.</text>
</comment>
<evidence type="ECO:0000313" key="11">
    <source>
        <dbReference type="Proteomes" id="UP001484535"/>
    </source>
</evidence>
<dbReference type="HAMAP" id="MF_01200_B">
    <property type="entry name" value="OMPdecase_type1_B"/>
    <property type="match status" value="1"/>
</dbReference>
<keyword evidence="11" id="KW-1185">Reference proteome</keyword>
<dbReference type="Proteomes" id="UP001484535">
    <property type="component" value="Unassembled WGS sequence"/>
</dbReference>